<reference evidence="7" key="1">
    <citation type="journal article" date="2019" name="Emerg. Infect. Dis.">
        <title>Novel Virus Related to Kaposi's Sarcoma-Associated Herpesvirus from Colobus Monkey.</title>
        <authorList>
            <person name="Dhingra A."/>
            <person name="Ganzenmueller T."/>
            <person name="Hage E."/>
            <person name="Suarez N.M."/>
            <person name="Matz-Rensing K."/>
            <person name="Widmer D."/>
            <person name="Pohlmann S."/>
            <person name="Davison A.J."/>
            <person name="Schulz T.F."/>
            <person name="Kaul A."/>
        </authorList>
    </citation>
    <scope>NUCLEOTIDE SEQUENCE</scope>
    <source>
        <strain evidence="7">Hannover</strain>
    </source>
</reference>
<evidence type="ECO:0000256" key="2">
    <source>
        <dbReference type="ARBA" id="ARBA00022562"/>
    </source>
</evidence>
<keyword evidence="2" id="KW-1048">Host nucleus</keyword>
<dbReference type="Proteomes" id="UP001147731">
    <property type="component" value="Segment"/>
</dbReference>
<keyword evidence="1" id="KW-0167">Capsid protein</keyword>
<organism evidence="7 8">
    <name type="scientific">Colobine gammaherpesvirus 1</name>
    <dbReference type="NCBI Taxonomy" id="2597325"/>
    <lineage>
        <taxon>Viruses</taxon>
        <taxon>Duplodnaviria</taxon>
        <taxon>Heunggongvirae</taxon>
        <taxon>Peploviricota</taxon>
        <taxon>Herviviricetes</taxon>
        <taxon>Herpesvirales</taxon>
        <taxon>Orthoherpesviridae</taxon>
        <taxon>Gammaherpesvirinae</taxon>
        <taxon>Rhadinovirus</taxon>
        <taxon>Rhadinovirus colobinegamma1</taxon>
    </lineage>
</organism>
<dbReference type="GO" id="GO:0019072">
    <property type="term" value="P:viral genome packaging"/>
    <property type="evidence" value="ECO:0007669"/>
    <property type="project" value="InterPro"/>
</dbReference>
<name>A0A5B8G8B7_9GAMA</name>
<accession>A0A5B8G8B7</accession>
<evidence type="ECO:0000256" key="6">
    <source>
        <dbReference type="SAM" id="MobiDB-lite"/>
    </source>
</evidence>
<keyword evidence="5" id="KW-0231">Viral genome packaging</keyword>
<feature type="region of interest" description="Disordered" evidence="6">
    <location>
        <begin position="101"/>
        <end position="122"/>
    </location>
</feature>
<dbReference type="EMBL" id="MH932584">
    <property type="protein sequence ID" value="QDQ69227.1"/>
    <property type="molecule type" value="Genomic_DNA"/>
</dbReference>
<dbReference type="InterPro" id="IPR002493">
    <property type="entry name" value="Herpes_UL25"/>
</dbReference>
<dbReference type="HAMAP" id="MF_04025">
    <property type="entry name" value="HSV_CVC2"/>
    <property type="match status" value="1"/>
</dbReference>
<gene>
    <name evidence="7" type="primary">ORF19</name>
</gene>
<evidence type="ECO:0000256" key="5">
    <source>
        <dbReference type="ARBA" id="ARBA00023219"/>
    </source>
</evidence>
<dbReference type="Pfam" id="PF01499">
    <property type="entry name" value="Herpes_UL25"/>
    <property type="match status" value="1"/>
</dbReference>
<feature type="compositionally biased region" description="Low complexity" evidence="6">
    <location>
        <begin position="101"/>
        <end position="115"/>
    </location>
</feature>
<keyword evidence="3" id="KW-1188">Viral release from host cell</keyword>
<evidence type="ECO:0000256" key="3">
    <source>
        <dbReference type="ARBA" id="ARBA00022612"/>
    </source>
</evidence>
<keyword evidence="4" id="KW-0946">Virion</keyword>
<proteinExistence type="inferred from homology"/>
<dbReference type="GO" id="GO:0019028">
    <property type="term" value="C:viral capsid"/>
    <property type="evidence" value="ECO:0007669"/>
    <property type="project" value="UniProtKB-KW"/>
</dbReference>
<sequence length="546" mass="61602">MSVSEKCYLRYHKRPTWSAAGRFWTPHPDFVLFVHKPYLAEARRAALNLRAQKLLLRGKEIKSRLLAVELNHLVRDQAAKAEILDADLRAVEALIKQAVTTPTPATTQKTPSPSTLRPEPPQGSVTVAVVPGDPHFSIDGDIRTELLPTLYMSQHQWLPSYGPWFIQLTENAMQRRVFPRDLKGTVNFQNSTSLKLITETLSTICMATADFFSDVRHLSDTQAALCLLNAFFCQKTSTTPPTTSEELVMDLPQKLDLLITQLKQEPRGESFAFTYSNTQERASLAPLNRENRYPQPFFQHHKIYHLLERTGLFSHTHQLTVPGTAPTVDITYAITARIFSEDIPPFYAYQWNLRAGLKALEILILLYLLLEFAQIPQARTNRRLDLAVLLGSKFQPRPPSDQQQVILKRGQLFGFVCQSYVIPILASDQRASMSFLFPGIILAALEARSPSYRRQDATFVNLTGSRFNKIFDVLNQQLTFRDPTALLQARTALRLQVEDGLDALLSHPSPATLLQEIIKTQFGGRDDYDRAYFAVLGCLPVALAVA</sequence>
<evidence type="ECO:0000313" key="8">
    <source>
        <dbReference type="Proteomes" id="UP001147731"/>
    </source>
</evidence>
<dbReference type="KEGG" id="vg:80540359"/>
<dbReference type="GeneID" id="80540359"/>
<evidence type="ECO:0000256" key="4">
    <source>
        <dbReference type="ARBA" id="ARBA00022844"/>
    </source>
</evidence>
<dbReference type="RefSeq" id="YP_010801647.1">
    <property type="nucleotide sequence ID" value="NC_076967.1"/>
</dbReference>
<keyword evidence="8" id="KW-1185">Reference proteome</keyword>
<evidence type="ECO:0000313" key="7">
    <source>
        <dbReference type="EMBL" id="QDQ69227.1"/>
    </source>
</evidence>
<protein>
    <submittedName>
        <fullName evidence="7">DNA packaging tegument UL25</fullName>
    </submittedName>
</protein>
<evidence type="ECO:0000256" key="1">
    <source>
        <dbReference type="ARBA" id="ARBA00022561"/>
    </source>
</evidence>